<gene>
    <name evidence="2" type="ORF">Y5S_03317</name>
</gene>
<accession>A0A095SFC2</accession>
<protein>
    <recommendedName>
        <fullName evidence="4">LPP20 lipoprotein</fullName>
    </recommendedName>
</protein>
<evidence type="ECO:0000313" key="2">
    <source>
        <dbReference type="EMBL" id="KGD63331.1"/>
    </source>
</evidence>
<dbReference type="EMBL" id="ARXV01000018">
    <property type="protein sequence ID" value="KGD63331.1"/>
    <property type="molecule type" value="Genomic_DNA"/>
</dbReference>
<keyword evidence="1" id="KW-0732">Signal</keyword>
<organism evidence="2 3">
    <name type="scientific">Alcanivorax nanhaiticus</name>
    <dbReference type="NCBI Taxonomy" id="1177154"/>
    <lineage>
        <taxon>Bacteria</taxon>
        <taxon>Pseudomonadati</taxon>
        <taxon>Pseudomonadota</taxon>
        <taxon>Gammaproteobacteria</taxon>
        <taxon>Oceanospirillales</taxon>
        <taxon>Alcanivoracaceae</taxon>
        <taxon>Alcanivorax</taxon>
    </lineage>
</organism>
<evidence type="ECO:0000313" key="3">
    <source>
        <dbReference type="Proteomes" id="UP000029444"/>
    </source>
</evidence>
<dbReference type="STRING" id="1177154.Y5S_03317"/>
<dbReference type="AlphaFoldDB" id="A0A095SFC2"/>
<dbReference type="RefSeq" id="WP_035234663.1">
    <property type="nucleotide sequence ID" value="NZ_ARXV01000018.1"/>
</dbReference>
<keyword evidence="3" id="KW-1185">Reference proteome</keyword>
<evidence type="ECO:0000256" key="1">
    <source>
        <dbReference type="SAM" id="SignalP"/>
    </source>
</evidence>
<sequence>MNKIPLLAGIALTLFSLICRAERPAWVDDSDHPSYQHSQSYCAPITNQVYDAKLIAGAKVRGAIAQALDSHITATSSLVKRSTESEADDIVSEQLIEQIEVKSSHTLSGFTVINQGVYSIEGRRYFCLWAGIAPDV</sequence>
<feature type="chain" id="PRO_5001910224" description="LPP20 lipoprotein" evidence="1">
    <location>
        <begin position="22"/>
        <end position="136"/>
    </location>
</feature>
<name>A0A095SFC2_9GAMM</name>
<proteinExistence type="predicted"/>
<evidence type="ECO:0008006" key="4">
    <source>
        <dbReference type="Google" id="ProtNLM"/>
    </source>
</evidence>
<comment type="caution">
    <text evidence="2">The sequence shown here is derived from an EMBL/GenBank/DDBJ whole genome shotgun (WGS) entry which is preliminary data.</text>
</comment>
<dbReference type="Proteomes" id="UP000029444">
    <property type="component" value="Unassembled WGS sequence"/>
</dbReference>
<feature type="signal peptide" evidence="1">
    <location>
        <begin position="1"/>
        <end position="21"/>
    </location>
</feature>
<reference evidence="2 3" key="1">
    <citation type="submission" date="2012-09" db="EMBL/GenBank/DDBJ databases">
        <title>Genome Sequence of alkane-degrading Bacterium Alcanivorax sp. 19-m-6.</title>
        <authorList>
            <person name="Lai Q."/>
            <person name="Shao Z."/>
        </authorList>
    </citation>
    <scope>NUCLEOTIDE SEQUENCE [LARGE SCALE GENOMIC DNA]</scope>
    <source>
        <strain evidence="2 3">19-m-6</strain>
    </source>
</reference>
<dbReference type="OrthoDB" id="9965608at2"/>